<proteinExistence type="predicted"/>
<accession>A0AAE0ZBY8</accession>
<protein>
    <submittedName>
        <fullName evidence="1">Uncharacterized protein</fullName>
    </submittedName>
</protein>
<organism evidence="1 2">
    <name type="scientific">Elysia crispata</name>
    <name type="common">lettuce slug</name>
    <dbReference type="NCBI Taxonomy" id="231223"/>
    <lineage>
        <taxon>Eukaryota</taxon>
        <taxon>Metazoa</taxon>
        <taxon>Spiralia</taxon>
        <taxon>Lophotrochozoa</taxon>
        <taxon>Mollusca</taxon>
        <taxon>Gastropoda</taxon>
        <taxon>Heterobranchia</taxon>
        <taxon>Euthyneura</taxon>
        <taxon>Panpulmonata</taxon>
        <taxon>Sacoglossa</taxon>
        <taxon>Placobranchoidea</taxon>
        <taxon>Plakobranchidae</taxon>
        <taxon>Elysia</taxon>
    </lineage>
</organism>
<keyword evidence="2" id="KW-1185">Reference proteome</keyword>
<gene>
    <name evidence="1" type="ORF">RRG08_042432</name>
</gene>
<name>A0AAE0ZBY8_9GAST</name>
<evidence type="ECO:0000313" key="1">
    <source>
        <dbReference type="EMBL" id="KAK3766654.1"/>
    </source>
</evidence>
<dbReference type="EMBL" id="JAWDGP010004208">
    <property type="protein sequence ID" value="KAK3766654.1"/>
    <property type="molecule type" value="Genomic_DNA"/>
</dbReference>
<dbReference type="AlphaFoldDB" id="A0AAE0ZBY8"/>
<dbReference type="Proteomes" id="UP001283361">
    <property type="component" value="Unassembled WGS sequence"/>
</dbReference>
<evidence type="ECO:0000313" key="2">
    <source>
        <dbReference type="Proteomes" id="UP001283361"/>
    </source>
</evidence>
<sequence length="100" mass="11596">MNPTPGVAIKFLRYCHDREVREVEKEEERGLIDSAYTVCVTSYSLYFLFKVYFYATHTLAHDLSDLVSVAKSYLPRRSRLQQPVIFLCPITVIVLNSSLY</sequence>
<reference evidence="1" key="1">
    <citation type="journal article" date="2023" name="G3 (Bethesda)">
        <title>A reference genome for the long-term kleptoplast-retaining sea slug Elysia crispata morphotype clarki.</title>
        <authorList>
            <person name="Eastman K.E."/>
            <person name="Pendleton A.L."/>
            <person name="Shaikh M.A."/>
            <person name="Suttiyut T."/>
            <person name="Ogas R."/>
            <person name="Tomko P."/>
            <person name="Gavelis G."/>
            <person name="Widhalm J.R."/>
            <person name="Wisecaver J.H."/>
        </authorList>
    </citation>
    <scope>NUCLEOTIDE SEQUENCE</scope>
    <source>
        <strain evidence="1">ECLA1</strain>
    </source>
</reference>
<comment type="caution">
    <text evidence="1">The sequence shown here is derived from an EMBL/GenBank/DDBJ whole genome shotgun (WGS) entry which is preliminary data.</text>
</comment>